<dbReference type="RefSeq" id="WP_373868781.1">
    <property type="nucleotide sequence ID" value="NZ_BKBH01000102.1"/>
</dbReference>
<gene>
    <name evidence="4" type="ORF">ACEN37_12655</name>
</gene>
<dbReference type="NCBIfam" id="NF033578">
    <property type="entry name" value="transpos_IS5_1"/>
    <property type="match status" value="1"/>
</dbReference>
<dbReference type="InterPro" id="IPR008490">
    <property type="entry name" value="Transposase_InsH_N"/>
</dbReference>
<sequence>MNHYQILCTFQGNGAIDVYKKQPNTQLSFDDFNQPVGLTMNPENRWVKKAELIPWIDLEEQYASIFQSKTGNVAKSFRMAFGALLIQKEYGYSDEETVLQIQENPYLQFFVGMPGYQEDKPFDASTMVHFRKRLTAEMLNEVNEIILDFHEEEKEEQDDDDSNDDGDSSNKGTLMLDATCAPSYIKYPQDIGLLNDARLHAEKIIDEVCKENNIKKPRTYRRRARKDYLSIAKRKKKSKKIIRKAIRKQLSYVTRDVRYIKEMQKSGIELNEKQTRNFDIIERILEQQQYMYDNKIHRVPERIVSFHQSYLRPIVRGKVKAPTEFGAKLDMSESDGFVRIERLSFDAFNESEDLIPVIKRYRERTGYYPERVLVDQIYRTRDNRNFCKKYHIRLSGPKLGRPKKDDRVDKTIEYKDNRDRIQVERDFSLAKRCHGLGMIRTRLAETTFSTIALAIVSLNLSKIQRNFLRALFDRNFRSFFRASSI</sequence>
<dbReference type="Pfam" id="PF13586">
    <property type="entry name" value="DDE_Tnp_1_2"/>
    <property type="match status" value="1"/>
</dbReference>
<feature type="compositionally biased region" description="Acidic residues" evidence="1">
    <location>
        <begin position="153"/>
        <end position="167"/>
    </location>
</feature>
<organism evidence="4 5">
    <name type="scientific">Marinilactibacillus psychrotolerans</name>
    <dbReference type="NCBI Taxonomy" id="191770"/>
    <lineage>
        <taxon>Bacteria</taxon>
        <taxon>Bacillati</taxon>
        <taxon>Bacillota</taxon>
        <taxon>Bacilli</taxon>
        <taxon>Lactobacillales</taxon>
        <taxon>Carnobacteriaceae</taxon>
        <taxon>Marinilactibacillus</taxon>
    </lineage>
</organism>
<feature type="region of interest" description="Disordered" evidence="1">
    <location>
        <begin position="152"/>
        <end position="173"/>
    </location>
</feature>
<dbReference type="PANTHER" id="PTHR33803">
    <property type="entry name" value="IS1478 TRANSPOSASE"/>
    <property type="match status" value="1"/>
</dbReference>
<evidence type="ECO:0000256" key="1">
    <source>
        <dbReference type="SAM" id="MobiDB-lite"/>
    </source>
</evidence>
<feature type="domain" description="Transposase DDE" evidence="3">
    <location>
        <begin position="372"/>
        <end position="460"/>
    </location>
</feature>
<name>A0ABW8UM82_9LACT</name>
<keyword evidence="5" id="KW-1185">Reference proteome</keyword>
<dbReference type="PANTHER" id="PTHR33803:SF3">
    <property type="entry name" value="BLL1974 PROTEIN"/>
    <property type="match status" value="1"/>
</dbReference>
<evidence type="ECO:0000259" key="3">
    <source>
        <dbReference type="Pfam" id="PF13586"/>
    </source>
</evidence>
<dbReference type="InterPro" id="IPR047710">
    <property type="entry name" value="Transpos_IS5-like"/>
</dbReference>
<accession>A0ABW8UM82</accession>
<dbReference type="InterPro" id="IPR025668">
    <property type="entry name" value="Tnp_DDE_dom"/>
</dbReference>
<dbReference type="Proteomes" id="UP001625374">
    <property type="component" value="Unassembled WGS sequence"/>
</dbReference>
<dbReference type="EMBL" id="JBGQQK010000081">
    <property type="protein sequence ID" value="MFL2104048.1"/>
    <property type="molecule type" value="Genomic_DNA"/>
</dbReference>
<evidence type="ECO:0000313" key="5">
    <source>
        <dbReference type="Proteomes" id="UP001625374"/>
    </source>
</evidence>
<proteinExistence type="predicted"/>
<dbReference type="Pfam" id="PF05598">
    <property type="entry name" value="DUF772"/>
    <property type="match status" value="1"/>
</dbReference>
<comment type="caution">
    <text evidence="4">The sequence shown here is derived from an EMBL/GenBank/DDBJ whole genome shotgun (WGS) entry which is preliminary data.</text>
</comment>
<evidence type="ECO:0000259" key="2">
    <source>
        <dbReference type="Pfam" id="PF05598"/>
    </source>
</evidence>
<evidence type="ECO:0000313" key="4">
    <source>
        <dbReference type="EMBL" id="MFL2104048.1"/>
    </source>
</evidence>
<protein>
    <submittedName>
        <fullName evidence="4">IS5 family transposase</fullName>
    </submittedName>
</protein>
<feature type="domain" description="Transposase InsH N-terminal" evidence="2">
    <location>
        <begin position="42"/>
        <end position="133"/>
    </location>
</feature>
<reference evidence="4 5" key="1">
    <citation type="submission" date="2024-08" db="EMBL/GenBank/DDBJ databases">
        <authorList>
            <person name="Arias E."/>
        </authorList>
    </citation>
    <scope>NUCLEOTIDE SEQUENCE [LARGE SCALE GENOMIC DNA]</scope>
    <source>
        <strain evidence="4 5">FAM 24106</strain>
    </source>
</reference>